<dbReference type="PANTHER" id="PTHR30543">
    <property type="entry name" value="CHROMATE REDUCTASE"/>
    <property type="match status" value="1"/>
</dbReference>
<evidence type="ECO:0000313" key="3">
    <source>
        <dbReference type="Proteomes" id="UP000001600"/>
    </source>
</evidence>
<dbReference type="InterPro" id="IPR050712">
    <property type="entry name" value="NAD(P)H-dep_reductase"/>
</dbReference>
<dbReference type="AlphaFoldDB" id="B9JQ79"/>
<dbReference type="Proteomes" id="UP000001600">
    <property type="component" value="Plasmid pAtK84c"/>
</dbReference>
<dbReference type="InterPro" id="IPR005025">
    <property type="entry name" value="FMN_Rdtase-like_dom"/>
</dbReference>
<dbReference type="SUPFAM" id="SSF52218">
    <property type="entry name" value="Flavoproteins"/>
    <property type="match status" value="1"/>
</dbReference>
<accession>B9JQ79</accession>
<dbReference type="GO" id="GO:0016491">
    <property type="term" value="F:oxidoreductase activity"/>
    <property type="evidence" value="ECO:0007669"/>
    <property type="project" value="InterPro"/>
</dbReference>
<sequence length="187" mass="21238">MHHLLIVACSTRPTRIGYPLTAWAAERAELDGRFSVEIADLRELALPNFDEPHHPRNRKYEHEHTRQWSRIVERADAIVFVTPEYNHSFPGALKNALDFLHEEWKFKPAGFISYGGIAAGTRAVQMLKPVLDCLRMIPVYEGVNIAYAQEILAGGRFAAKAIHEDAAAQMLDSLILWTTRNSSLYIR</sequence>
<dbReference type="RefSeq" id="WP_012653290.1">
    <property type="nucleotide sequence ID" value="NC_011987.1"/>
</dbReference>
<dbReference type="EMBL" id="CP000631">
    <property type="protein sequence ID" value="ACM31298.1"/>
    <property type="molecule type" value="Genomic_DNA"/>
</dbReference>
<keyword evidence="2" id="KW-0614">Plasmid</keyword>
<protein>
    <submittedName>
        <fullName evidence="2">Reductase</fullName>
    </submittedName>
</protein>
<dbReference type="KEGG" id="ara:Arad_12290"/>
<proteinExistence type="predicted"/>
<organism evidence="2 3">
    <name type="scientific">Rhizobium rhizogenes (strain K84 / ATCC BAA-868)</name>
    <name type="common">Agrobacterium radiobacter</name>
    <dbReference type="NCBI Taxonomy" id="311403"/>
    <lineage>
        <taxon>Bacteria</taxon>
        <taxon>Pseudomonadati</taxon>
        <taxon>Pseudomonadota</taxon>
        <taxon>Alphaproteobacteria</taxon>
        <taxon>Hyphomicrobiales</taxon>
        <taxon>Rhizobiaceae</taxon>
        <taxon>Rhizobium/Agrobacterium group</taxon>
        <taxon>Rhizobium</taxon>
    </lineage>
</organism>
<evidence type="ECO:0000259" key="1">
    <source>
        <dbReference type="Pfam" id="PF03358"/>
    </source>
</evidence>
<dbReference type="Pfam" id="PF03358">
    <property type="entry name" value="FMN_red"/>
    <property type="match status" value="1"/>
</dbReference>
<geneLocation type="plasmid" evidence="2 3">
    <name>pAtK84c</name>
</geneLocation>
<gene>
    <name evidence="2" type="ordered locus">Arad_12290</name>
</gene>
<dbReference type="GO" id="GO:0005829">
    <property type="term" value="C:cytosol"/>
    <property type="evidence" value="ECO:0007669"/>
    <property type="project" value="TreeGrafter"/>
</dbReference>
<dbReference type="PANTHER" id="PTHR30543:SF21">
    <property type="entry name" value="NAD(P)H-DEPENDENT FMN REDUCTASE LOT6"/>
    <property type="match status" value="1"/>
</dbReference>
<dbReference type="InterPro" id="IPR029039">
    <property type="entry name" value="Flavoprotein-like_sf"/>
</dbReference>
<name>B9JQ79_RHIR8</name>
<dbReference type="HOGENOM" id="CLU_055322_2_2_5"/>
<evidence type="ECO:0000313" key="2">
    <source>
        <dbReference type="EMBL" id="ACM31298.1"/>
    </source>
</evidence>
<reference evidence="2 3" key="1">
    <citation type="journal article" date="2009" name="J. Bacteriol.">
        <title>Genome sequences of three Agrobacterium biovars help elucidate the evolution of multichromosome genomes in bacteria.</title>
        <authorList>
            <person name="Slater S.C."/>
            <person name="Goldman B.S."/>
            <person name="Goodner B."/>
            <person name="Setubal J.C."/>
            <person name="Farrand S.K."/>
            <person name="Nester E.W."/>
            <person name="Burr T.J."/>
            <person name="Banta L."/>
            <person name="Dickerman A.W."/>
            <person name="Paulsen I."/>
            <person name="Otten L."/>
            <person name="Suen G."/>
            <person name="Welch R."/>
            <person name="Almeida N.F."/>
            <person name="Arnold F."/>
            <person name="Burton O.T."/>
            <person name="Du Z."/>
            <person name="Ewing A."/>
            <person name="Godsy E."/>
            <person name="Heisel S."/>
            <person name="Houmiel K.L."/>
            <person name="Jhaveri J."/>
            <person name="Lu J."/>
            <person name="Miller N.M."/>
            <person name="Norton S."/>
            <person name="Chen Q."/>
            <person name="Phoolcharoen W."/>
            <person name="Ohlin V."/>
            <person name="Ondrusek D."/>
            <person name="Pride N."/>
            <person name="Stricklin S.L."/>
            <person name="Sun J."/>
            <person name="Wheeler C."/>
            <person name="Wilson L."/>
            <person name="Zhu H."/>
            <person name="Wood D.W."/>
        </authorList>
    </citation>
    <scope>NUCLEOTIDE SEQUENCE [LARGE SCALE GENOMIC DNA]</scope>
    <source>
        <strain evidence="3">K84 / ATCC BAA-868</strain>
        <plasmid evidence="2 3">pAtK84c</plasmid>
    </source>
</reference>
<dbReference type="GO" id="GO:0010181">
    <property type="term" value="F:FMN binding"/>
    <property type="evidence" value="ECO:0007669"/>
    <property type="project" value="TreeGrafter"/>
</dbReference>
<dbReference type="Gene3D" id="3.40.50.360">
    <property type="match status" value="1"/>
</dbReference>
<feature type="domain" description="NADPH-dependent FMN reductase-like" evidence="1">
    <location>
        <begin position="4"/>
        <end position="147"/>
    </location>
</feature>